<dbReference type="Proteomes" id="UP001055811">
    <property type="component" value="Linkage Group LG05"/>
</dbReference>
<evidence type="ECO:0000313" key="1">
    <source>
        <dbReference type="EMBL" id="KAI3740804.1"/>
    </source>
</evidence>
<organism evidence="1 2">
    <name type="scientific">Cichorium intybus</name>
    <name type="common">Chicory</name>
    <dbReference type="NCBI Taxonomy" id="13427"/>
    <lineage>
        <taxon>Eukaryota</taxon>
        <taxon>Viridiplantae</taxon>
        <taxon>Streptophyta</taxon>
        <taxon>Embryophyta</taxon>
        <taxon>Tracheophyta</taxon>
        <taxon>Spermatophyta</taxon>
        <taxon>Magnoliopsida</taxon>
        <taxon>eudicotyledons</taxon>
        <taxon>Gunneridae</taxon>
        <taxon>Pentapetalae</taxon>
        <taxon>asterids</taxon>
        <taxon>campanulids</taxon>
        <taxon>Asterales</taxon>
        <taxon>Asteraceae</taxon>
        <taxon>Cichorioideae</taxon>
        <taxon>Cichorieae</taxon>
        <taxon>Cichoriinae</taxon>
        <taxon>Cichorium</taxon>
    </lineage>
</organism>
<evidence type="ECO:0000313" key="2">
    <source>
        <dbReference type="Proteomes" id="UP001055811"/>
    </source>
</evidence>
<accession>A0ACB9D2L0</accession>
<dbReference type="EMBL" id="CM042013">
    <property type="protein sequence ID" value="KAI3740804.1"/>
    <property type="molecule type" value="Genomic_DNA"/>
</dbReference>
<protein>
    <submittedName>
        <fullName evidence="1">Uncharacterized protein</fullName>
    </submittedName>
</protein>
<comment type="caution">
    <text evidence="1">The sequence shown here is derived from an EMBL/GenBank/DDBJ whole genome shotgun (WGS) entry which is preliminary data.</text>
</comment>
<proteinExistence type="predicted"/>
<reference evidence="1 2" key="2">
    <citation type="journal article" date="2022" name="Mol. Ecol. Resour.">
        <title>The genomes of chicory, endive, great burdock and yacon provide insights into Asteraceae paleo-polyploidization history and plant inulin production.</title>
        <authorList>
            <person name="Fan W."/>
            <person name="Wang S."/>
            <person name="Wang H."/>
            <person name="Wang A."/>
            <person name="Jiang F."/>
            <person name="Liu H."/>
            <person name="Zhao H."/>
            <person name="Xu D."/>
            <person name="Zhang Y."/>
        </authorList>
    </citation>
    <scope>NUCLEOTIDE SEQUENCE [LARGE SCALE GENOMIC DNA]</scope>
    <source>
        <strain evidence="2">cv. Punajuju</strain>
        <tissue evidence="1">Leaves</tissue>
    </source>
</reference>
<keyword evidence="2" id="KW-1185">Reference proteome</keyword>
<sequence>MKPGALPLPPSMDLPQSEHRLTVTPPIANNTGVVVDFATTSARVLLSSRRRSPPPLLRVIHKDDGRRSEADDVGPANLRRHLSFNLIVRLLQ</sequence>
<name>A0ACB9D2L0_CICIN</name>
<gene>
    <name evidence="1" type="ORF">L2E82_31278</name>
</gene>
<reference evidence="2" key="1">
    <citation type="journal article" date="2022" name="Mol. Ecol. Resour.">
        <title>The genomes of chicory, endive, great burdock and yacon provide insights into Asteraceae palaeo-polyploidization history and plant inulin production.</title>
        <authorList>
            <person name="Fan W."/>
            <person name="Wang S."/>
            <person name="Wang H."/>
            <person name="Wang A."/>
            <person name="Jiang F."/>
            <person name="Liu H."/>
            <person name="Zhao H."/>
            <person name="Xu D."/>
            <person name="Zhang Y."/>
        </authorList>
    </citation>
    <scope>NUCLEOTIDE SEQUENCE [LARGE SCALE GENOMIC DNA]</scope>
    <source>
        <strain evidence="2">cv. Punajuju</strain>
    </source>
</reference>